<reference evidence="7" key="1">
    <citation type="journal article" date="2018" name="Genome Biol.">
        <title>SKESA: strategic k-mer extension for scrupulous assemblies.</title>
        <authorList>
            <person name="Souvorov A."/>
            <person name="Agarwala R."/>
            <person name="Lipman D.J."/>
        </authorList>
    </citation>
    <scope>NUCLEOTIDE SEQUENCE</scope>
    <source>
        <strain evidence="7">SJP41</strain>
    </source>
</reference>
<dbReference type="EMBL" id="MG825383">
    <property type="protein sequence ID" value="AWF75643.1"/>
    <property type="molecule type" value="Genomic_DNA"/>
</dbReference>
<evidence type="ECO:0000256" key="4">
    <source>
        <dbReference type="SAM" id="MobiDB-lite"/>
    </source>
</evidence>
<reference evidence="7" key="6">
    <citation type="submission" date="2021-03" db="EMBL/GenBank/DDBJ databases">
        <authorList>
            <consortium name="NCBI Pathogen Detection Project"/>
        </authorList>
    </citation>
    <scope>NUCLEOTIDE SEQUENCE</scope>
    <source>
        <strain evidence="7">SJP41</strain>
    </source>
</reference>
<dbReference type="Proteomes" id="UP000885382">
    <property type="component" value="Unassembled WGS sequence"/>
</dbReference>
<dbReference type="Proteomes" id="UP000272336">
    <property type="component" value="Unassembled WGS sequence"/>
</dbReference>
<keyword evidence="2" id="KW-0238">DNA-binding</keyword>
<feature type="domain" description="HTH araC/xylS-type" evidence="5">
    <location>
        <begin position="214"/>
        <end position="312"/>
    </location>
</feature>
<dbReference type="GO" id="GO:0003700">
    <property type="term" value="F:DNA-binding transcription factor activity"/>
    <property type="evidence" value="ECO:0007669"/>
    <property type="project" value="InterPro"/>
</dbReference>
<dbReference type="Pfam" id="PF12833">
    <property type="entry name" value="HTH_18"/>
    <property type="match status" value="1"/>
</dbReference>
<keyword evidence="3" id="KW-0804">Transcription</keyword>
<accession>A0A2S7GF98</accession>
<dbReference type="EMBL" id="RNLZ01000069">
    <property type="protein sequence ID" value="MGE16573.1"/>
    <property type="molecule type" value="Genomic_DNA"/>
</dbReference>
<evidence type="ECO:0000256" key="2">
    <source>
        <dbReference type="ARBA" id="ARBA00023125"/>
    </source>
</evidence>
<dbReference type="Pfam" id="PF01965">
    <property type="entry name" value="DJ-1_PfpI"/>
    <property type="match status" value="1"/>
</dbReference>
<reference evidence="9" key="3">
    <citation type="submission" date="2018-06" db="EMBL/GenBank/DDBJ databases">
        <authorList>
            <person name="Ashton P.M."/>
            <person name="Dallman T."/>
            <person name="Nair S."/>
            <person name="De Pinna E."/>
            <person name="Peters T."/>
            <person name="Grant K."/>
        </authorList>
    </citation>
    <scope>NUCLEOTIDE SEQUENCE [LARGE SCALE GENOMIC DNA]</scope>
    <source>
        <strain evidence="9">462023</strain>
    </source>
</reference>
<dbReference type="CDD" id="cd03137">
    <property type="entry name" value="GATase1_AraC_1"/>
    <property type="match status" value="1"/>
</dbReference>
<dbReference type="AlphaFoldDB" id="A0A2S7GF98"/>
<sequence length="329" mass="36778">MSTITVAIVITEGFSTFHVSVPLILFGEILEGKALFSRRVCAEEPGLIWSAEGTAMRAEYGLDALAEADIVIIPFWKHIHERPSETLLSALVAAWKNGAQVVGLCLGSFVLAYTGLLDGKRAATHWEAERDFQMLFPAVHLDVNVLYVEDERIITSAGTAAALDCCLHVIRQRLGRYTANQIARRMVAPPYREGGQAQYRQLLIPKSTSDNRINQLLEYLSANLGLPHDIDTLAHLASMSRRTLTRHFHSATGMTVWEWITTERLRRSQELLESTDIAVERVAELAGFQSTITFRQIFRQRMGVSPSEWRKTFNGTPEGNIPAGKETEK</sequence>
<evidence type="ECO:0000313" key="11">
    <source>
        <dbReference type="Proteomes" id="UP000272336"/>
    </source>
</evidence>
<dbReference type="InterPro" id="IPR018060">
    <property type="entry name" value="HTH_AraC"/>
</dbReference>
<evidence type="ECO:0000313" key="6">
    <source>
        <dbReference type="EMBL" id="AWF75643.1"/>
    </source>
</evidence>
<keyword evidence="1" id="KW-0805">Transcription regulation</keyword>
<dbReference type="InterPro" id="IPR018062">
    <property type="entry name" value="HTH_AraC-typ_CS"/>
</dbReference>
<geneLocation type="plasmid" evidence="6">
    <name>p1079-IncFIB-N</name>
</geneLocation>
<dbReference type="PANTHER" id="PTHR43130">
    <property type="entry name" value="ARAC-FAMILY TRANSCRIPTIONAL REGULATOR"/>
    <property type="match status" value="1"/>
</dbReference>
<name>A0A2S7GF98_ECOLX</name>
<dbReference type="RefSeq" id="WP_000104482.1">
    <property type="nucleotide sequence ID" value="NZ_AP025221.1"/>
</dbReference>
<dbReference type="SUPFAM" id="SSF52317">
    <property type="entry name" value="Class I glutamine amidotransferase-like"/>
    <property type="match status" value="1"/>
</dbReference>
<dbReference type="SMART" id="SM00342">
    <property type="entry name" value="HTH_ARAC"/>
    <property type="match status" value="1"/>
</dbReference>
<dbReference type="GO" id="GO:0043565">
    <property type="term" value="F:sequence-specific DNA binding"/>
    <property type="evidence" value="ECO:0007669"/>
    <property type="project" value="InterPro"/>
</dbReference>
<evidence type="ECO:0000313" key="8">
    <source>
        <dbReference type="EMBL" id="MGE16573.1"/>
    </source>
</evidence>
<proteinExistence type="predicted"/>
<protein>
    <submittedName>
        <fullName evidence="9">AraC family transcriptional regulator</fullName>
    </submittedName>
    <submittedName>
        <fullName evidence="6">HTH-type transcriptional regulator CdhR</fullName>
    </submittedName>
    <submittedName>
        <fullName evidence="7">Helix-turn-helix domain-containing protein</fullName>
    </submittedName>
</protein>
<keyword evidence="6" id="KW-0614">Plasmid</keyword>
<dbReference type="InterPro" id="IPR009057">
    <property type="entry name" value="Homeodomain-like_sf"/>
</dbReference>
<dbReference type="SUPFAM" id="SSF46689">
    <property type="entry name" value="Homeodomain-like"/>
    <property type="match status" value="2"/>
</dbReference>
<dbReference type="Gene3D" id="1.10.10.60">
    <property type="entry name" value="Homeodomain-like"/>
    <property type="match status" value="1"/>
</dbReference>
<evidence type="ECO:0000313" key="10">
    <source>
        <dbReference type="EMBL" id="TZE40010.1"/>
    </source>
</evidence>
<evidence type="ECO:0000259" key="5">
    <source>
        <dbReference type="PROSITE" id="PS01124"/>
    </source>
</evidence>
<dbReference type="InterPro" id="IPR052158">
    <property type="entry name" value="INH-QAR"/>
</dbReference>
<dbReference type="PROSITE" id="PS01124">
    <property type="entry name" value="HTH_ARAC_FAMILY_2"/>
    <property type="match status" value="1"/>
</dbReference>
<evidence type="ECO:0000313" key="12">
    <source>
        <dbReference type="Proteomes" id="UP000324120"/>
    </source>
</evidence>
<dbReference type="Gene3D" id="3.40.50.880">
    <property type="match status" value="1"/>
</dbReference>
<evidence type="ECO:0000313" key="9">
    <source>
        <dbReference type="EMBL" id="MJL94633.1"/>
    </source>
</evidence>
<evidence type="ECO:0000256" key="3">
    <source>
        <dbReference type="ARBA" id="ARBA00023163"/>
    </source>
</evidence>
<reference evidence="10 12" key="5">
    <citation type="submission" date="2019-06" db="EMBL/GenBank/DDBJ databases">
        <title>The presence and diversity of blaCTX-M among Escherichia coli from urban wastewater and feedlot cattle, in Alberta, Canada.</title>
        <authorList>
            <person name="Cormier A.C."/>
            <person name="Chalmer G."/>
            <person name="Cook S.R."/>
            <person name="Zaheer R."/>
            <person name="Hannon S.J."/>
            <person name="Booker C.W."/>
            <person name="Read R."/>
            <person name="Gow S.P."/>
            <person name="Mcallister T.A."/>
            <person name="Boerlin P."/>
        </authorList>
    </citation>
    <scope>NUCLEOTIDE SEQUENCE [LARGE SCALE GENOMIC DNA]</scope>
    <source>
        <strain evidence="10 12">347</strain>
    </source>
</reference>
<dbReference type="EMBL" id="RTJF01000021">
    <property type="protein sequence ID" value="MJL94633.1"/>
    <property type="molecule type" value="Genomic_DNA"/>
</dbReference>
<dbReference type="EMBL" id="VHKY01000060">
    <property type="protein sequence ID" value="TZE40010.1"/>
    <property type="molecule type" value="Genomic_DNA"/>
</dbReference>
<dbReference type="EMBL" id="DADPIR010000082">
    <property type="protein sequence ID" value="HAZ7494824.1"/>
    <property type="molecule type" value="Genomic_DNA"/>
</dbReference>
<dbReference type="Proteomes" id="UP000868636">
    <property type="component" value="Unassembled WGS sequence"/>
</dbReference>
<evidence type="ECO:0000313" key="7">
    <source>
        <dbReference type="EMBL" id="HAZ7494824.1"/>
    </source>
</evidence>
<dbReference type="Proteomes" id="UP000324120">
    <property type="component" value="Unassembled WGS sequence"/>
</dbReference>
<dbReference type="PROSITE" id="PS00041">
    <property type="entry name" value="HTH_ARAC_FAMILY_1"/>
    <property type="match status" value="1"/>
</dbReference>
<feature type="region of interest" description="Disordered" evidence="4">
    <location>
        <begin position="308"/>
        <end position="329"/>
    </location>
</feature>
<evidence type="ECO:0000256" key="1">
    <source>
        <dbReference type="ARBA" id="ARBA00023015"/>
    </source>
</evidence>
<reference evidence="6" key="2">
    <citation type="submission" date="2018-01" db="EMBL/GenBank/DDBJ databases">
        <title>Prevalence of blaNDM and mcr-1 in Escherichia coli from food in China.</title>
        <authorList>
            <person name="Liu X."/>
            <person name="Li R."/>
            <person name="Chen S."/>
        </authorList>
    </citation>
    <scope>NUCLEOTIDE SEQUENCE</scope>
    <source>
        <strain evidence="6">1079</strain>
        <plasmid evidence="6">p1079-IncFIB-N</plasmid>
    </source>
</reference>
<organism evidence="9">
    <name type="scientific">Escherichia coli</name>
    <dbReference type="NCBI Taxonomy" id="562"/>
    <lineage>
        <taxon>Bacteria</taxon>
        <taxon>Pseudomonadati</taxon>
        <taxon>Pseudomonadota</taxon>
        <taxon>Gammaproteobacteria</taxon>
        <taxon>Enterobacterales</taxon>
        <taxon>Enterobacteriaceae</taxon>
        <taxon>Escherichia</taxon>
    </lineage>
</organism>
<gene>
    <name evidence="6" type="primary">cdhR</name>
    <name evidence="8" type="ORF">D9D43_23910</name>
    <name evidence="9" type="ORF">DNX30_18045</name>
    <name evidence="10" type="ORF">FKO60_26930</name>
    <name evidence="6" type="ORF">FOBECEAA_00082</name>
    <name evidence="7" type="ORF">J8F57_005161</name>
</gene>
<dbReference type="PANTHER" id="PTHR43130:SF3">
    <property type="entry name" value="HTH-TYPE TRANSCRIPTIONAL REGULATOR RV1931C"/>
    <property type="match status" value="1"/>
</dbReference>
<dbReference type="InterPro" id="IPR029062">
    <property type="entry name" value="Class_I_gatase-like"/>
</dbReference>
<dbReference type="InterPro" id="IPR002818">
    <property type="entry name" value="DJ-1/PfpI"/>
</dbReference>
<reference evidence="8 11" key="4">
    <citation type="submission" date="2018-10" db="EMBL/GenBank/DDBJ databases">
        <authorList>
            <consortium name="NARMS: The National Antimicrobial Resistance Monitoring System"/>
        </authorList>
    </citation>
    <scope>NUCLEOTIDE SEQUENCE [LARGE SCALE GENOMIC DNA]</scope>
    <source>
        <strain evidence="8 11">CVM N17EC0060</strain>
    </source>
</reference>